<dbReference type="Pfam" id="PF18024">
    <property type="entry name" value="HTH_50"/>
    <property type="match status" value="1"/>
</dbReference>
<dbReference type="Gene3D" id="1.10.10.60">
    <property type="entry name" value="Homeodomain-like"/>
    <property type="match status" value="1"/>
</dbReference>
<dbReference type="Gene3D" id="3.30.450.20">
    <property type="entry name" value="PAS domain"/>
    <property type="match status" value="1"/>
</dbReference>
<dbReference type="InterPro" id="IPR035965">
    <property type="entry name" value="PAS-like_dom_sf"/>
</dbReference>
<dbReference type="AlphaFoldDB" id="A0A3M8DRU2"/>
<evidence type="ECO:0000256" key="5">
    <source>
        <dbReference type="ARBA" id="ARBA00023125"/>
    </source>
</evidence>
<keyword evidence="2" id="KW-0058">Aromatic hydrocarbons catabolism</keyword>
<dbReference type="CDD" id="cd00009">
    <property type="entry name" value="AAA"/>
    <property type="match status" value="1"/>
</dbReference>
<dbReference type="Pfam" id="PF25601">
    <property type="entry name" value="AAA_lid_14"/>
    <property type="match status" value="1"/>
</dbReference>
<dbReference type="InterPro" id="IPR009057">
    <property type="entry name" value="Homeodomain-like_sf"/>
</dbReference>
<dbReference type="SUPFAM" id="SSF55785">
    <property type="entry name" value="PYP-like sensor domain (PAS domain)"/>
    <property type="match status" value="1"/>
</dbReference>
<keyword evidence="3" id="KW-0067">ATP-binding</keyword>
<dbReference type="InterPro" id="IPR030828">
    <property type="entry name" value="HTH_TyrR"/>
</dbReference>
<sequence length="473" mass="53677">MYDIPDQIETKDLLKIMDTISSGINICDRNGTIIWVNQACCKILNKSRVELIGGNVVHMKKEGAFTPSVIEMALNAKQSVATVQEITGGNKVAVAAEIIFDEEDNPKYCLAHGNDISNWVDHVSKIHWDDIRPILKRYMQEIKSMDTRLILTKEAQPYVGLSKAHELLADIMGRVARVDSTVLITGETGVGKNVAAKRIHDLSERRNHPFVHLNCAAIPDLLLESEIFGYHKGAFTGANPTGKPGLVKLAEKGTLFLDEISELPIHLQSKLLQLLQDKTYMPIGGSQLLKADVRIIVATNREIEEMVREGKFRADLYYRLHILPVTIPPLRKRKEDILPLLHYYLKKSNQMHNQKRTFSKQVLDVFQQYQWPGNIRELENTVERLVIMAKEEEIAVHDLPHSFLTTTMKTETIESLREGKTLSEILESVEKSIIEHAFIENKTTRKTAKALGITQTSLMRRLGKYKIRSEMNL</sequence>
<dbReference type="SUPFAM" id="SSF46689">
    <property type="entry name" value="Homeodomain-like"/>
    <property type="match status" value="1"/>
</dbReference>
<dbReference type="PROSITE" id="PS50112">
    <property type="entry name" value="PAS"/>
    <property type="match status" value="1"/>
</dbReference>
<keyword evidence="11" id="KW-1185">Reference proteome</keyword>
<dbReference type="CDD" id="cd00130">
    <property type="entry name" value="PAS"/>
    <property type="match status" value="1"/>
</dbReference>
<dbReference type="RefSeq" id="WP_122917951.1">
    <property type="nucleotide sequence ID" value="NZ_RHHQ01000008.1"/>
</dbReference>
<dbReference type="PANTHER" id="PTHR32071">
    <property type="entry name" value="TRANSCRIPTIONAL REGULATORY PROTEIN"/>
    <property type="match status" value="1"/>
</dbReference>
<dbReference type="GO" id="GO:0005524">
    <property type="term" value="F:ATP binding"/>
    <property type="evidence" value="ECO:0007669"/>
    <property type="project" value="UniProtKB-KW"/>
</dbReference>
<evidence type="ECO:0000259" key="8">
    <source>
        <dbReference type="PROSITE" id="PS50045"/>
    </source>
</evidence>
<evidence type="ECO:0000256" key="2">
    <source>
        <dbReference type="ARBA" id="ARBA00022797"/>
    </source>
</evidence>
<dbReference type="Pfam" id="PF00989">
    <property type="entry name" value="PAS"/>
    <property type="match status" value="1"/>
</dbReference>
<dbReference type="InterPro" id="IPR027417">
    <property type="entry name" value="P-loop_NTPase"/>
</dbReference>
<dbReference type="InterPro" id="IPR025943">
    <property type="entry name" value="Sigma_54_int_dom_ATP-bd_2"/>
</dbReference>
<dbReference type="Gene3D" id="3.40.50.300">
    <property type="entry name" value="P-loop containing nucleotide triphosphate hydrolases"/>
    <property type="match status" value="1"/>
</dbReference>
<evidence type="ECO:0000256" key="1">
    <source>
        <dbReference type="ARBA" id="ARBA00022741"/>
    </source>
</evidence>
<feature type="domain" description="PAS" evidence="9">
    <location>
        <begin position="9"/>
        <end position="57"/>
    </location>
</feature>
<evidence type="ECO:0000256" key="6">
    <source>
        <dbReference type="ARBA" id="ARBA00023163"/>
    </source>
</evidence>
<organism evidence="10 11">
    <name type="scientific">Brevibacillus fluminis</name>
    <dbReference type="NCBI Taxonomy" id="511487"/>
    <lineage>
        <taxon>Bacteria</taxon>
        <taxon>Bacillati</taxon>
        <taxon>Bacillota</taxon>
        <taxon>Bacilli</taxon>
        <taxon>Bacillales</taxon>
        <taxon>Paenibacillaceae</taxon>
        <taxon>Brevibacillus</taxon>
    </lineage>
</organism>
<dbReference type="GO" id="GO:0003677">
    <property type="term" value="F:DNA binding"/>
    <property type="evidence" value="ECO:0007669"/>
    <property type="project" value="UniProtKB-KW"/>
</dbReference>
<evidence type="ECO:0000313" key="11">
    <source>
        <dbReference type="Proteomes" id="UP000271031"/>
    </source>
</evidence>
<dbReference type="PANTHER" id="PTHR32071:SF57">
    <property type="entry name" value="C4-DICARBOXYLATE TRANSPORT TRANSCRIPTIONAL REGULATORY PROTEIN DCTD"/>
    <property type="match status" value="1"/>
</dbReference>
<keyword evidence="5" id="KW-0238">DNA-binding</keyword>
<dbReference type="OrthoDB" id="9771372at2"/>
<feature type="domain" description="Sigma-54 factor interaction" evidence="8">
    <location>
        <begin position="158"/>
        <end position="387"/>
    </location>
</feature>
<dbReference type="PROSITE" id="PS00688">
    <property type="entry name" value="SIGMA54_INTERACT_3"/>
    <property type="match status" value="1"/>
</dbReference>
<dbReference type="FunFam" id="3.40.50.300:FF:000006">
    <property type="entry name" value="DNA-binding transcriptional regulator NtrC"/>
    <property type="match status" value="1"/>
</dbReference>
<dbReference type="EMBL" id="RHHQ01000008">
    <property type="protein sequence ID" value="RNB89697.1"/>
    <property type="molecule type" value="Genomic_DNA"/>
</dbReference>
<accession>A0A3M8DRU2</accession>
<keyword evidence="6" id="KW-0804">Transcription</keyword>
<proteinExistence type="predicted"/>
<evidence type="ECO:0000313" key="10">
    <source>
        <dbReference type="EMBL" id="RNB89697.1"/>
    </source>
</evidence>
<dbReference type="InterPro" id="IPR002078">
    <property type="entry name" value="Sigma_54_int"/>
</dbReference>
<evidence type="ECO:0000256" key="7">
    <source>
        <dbReference type="ARBA" id="ARBA00029500"/>
    </source>
</evidence>
<comment type="caution">
    <text evidence="10">The sequence shown here is derived from an EMBL/GenBank/DDBJ whole genome shotgun (WGS) entry which is preliminary data.</text>
</comment>
<dbReference type="SUPFAM" id="SSF52540">
    <property type="entry name" value="P-loop containing nucleoside triphosphate hydrolases"/>
    <property type="match status" value="1"/>
</dbReference>
<keyword evidence="1" id="KW-0547">Nucleotide-binding</keyword>
<dbReference type="GO" id="GO:0006355">
    <property type="term" value="P:regulation of DNA-templated transcription"/>
    <property type="evidence" value="ECO:0007669"/>
    <property type="project" value="InterPro"/>
</dbReference>
<keyword evidence="4" id="KW-0805">Transcription regulation</keyword>
<dbReference type="PROSITE" id="PS00676">
    <property type="entry name" value="SIGMA54_INTERACT_2"/>
    <property type="match status" value="1"/>
</dbReference>
<dbReference type="PROSITE" id="PS50045">
    <property type="entry name" value="SIGMA54_INTERACT_4"/>
    <property type="match status" value="1"/>
</dbReference>
<gene>
    <name evidence="10" type="ORF">EDM56_10995</name>
</gene>
<reference evidence="10 11" key="1">
    <citation type="submission" date="2018-10" db="EMBL/GenBank/DDBJ databases">
        <title>Phylogenomics of Brevibacillus.</title>
        <authorList>
            <person name="Dunlap C."/>
        </authorList>
    </citation>
    <scope>NUCLEOTIDE SEQUENCE [LARGE SCALE GENOMIC DNA]</scope>
    <source>
        <strain evidence="10 11">JCM 15716</strain>
    </source>
</reference>
<dbReference type="InterPro" id="IPR000014">
    <property type="entry name" value="PAS"/>
</dbReference>
<dbReference type="InterPro" id="IPR025944">
    <property type="entry name" value="Sigma_54_int_dom_CS"/>
</dbReference>
<dbReference type="SMART" id="SM00382">
    <property type="entry name" value="AAA"/>
    <property type="match status" value="1"/>
</dbReference>
<dbReference type="SMART" id="SM00091">
    <property type="entry name" value="PAS"/>
    <property type="match status" value="1"/>
</dbReference>
<dbReference type="InterPro" id="IPR013767">
    <property type="entry name" value="PAS_fold"/>
</dbReference>
<name>A0A3M8DRU2_9BACL</name>
<dbReference type="InterPro" id="IPR003593">
    <property type="entry name" value="AAA+_ATPase"/>
</dbReference>
<protein>
    <recommendedName>
        <fullName evidence="7">HTH-type transcriptional regulatory protein TyrR</fullName>
    </recommendedName>
</protein>
<dbReference type="Gene3D" id="1.10.8.60">
    <property type="match status" value="1"/>
</dbReference>
<dbReference type="Pfam" id="PF00158">
    <property type="entry name" value="Sigma54_activat"/>
    <property type="match status" value="1"/>
</dbReference>
<dbReference type="Proteomes" id="UP000271031">
    <property type="component" value="Unassembled WGS sequence"/>
</dbReference>
<evidence type="ECO:0000259" key="9">
    <source>
        <dbReference type="PROSITE" id="PS50112"/>
    </source>
</evidence>
<evidence type="ECO:0000256" key="4">
    <source>
        <dbReference type="ARBA" id="ARBA00023015"/>
    </source>
</evidence>
<dbReference type="InterPro" id="IPR058031">
    <property type="entry name" value="AAA_lid_NorR"/>
</dbReference>
<evidence type="ECO:0000256" key="3">
    <source>
        <dbReference type="ARBA" id="ARBA00022840"/>
    </source>
</evidence>